<evidence type="ECO:0000313" key="2">
    <source>
        <dbReference type="Proteomes" id="UP000265520"/>
    </source>
</evidence>
<feature type="non-terminal residue" evidence="1">
    <location>
        <position position="55"/>
    </location>
</feature>
<evidence type="ECO:0000313" key="1">
    <source>
        <dbReference type="EMBL" id="MCI30123.1"/>
    </source>
</evidence>
<name>A0A392R0K7_9FABA</name>
<dbReference type="AlphaFoldDB" id="A0A392R0K7"/>
<reference evidence="1 2" key="1">
    <citation type="journal article" date="2018" name="Front. Plant Sci.">
        <title>Red Clover (Trifolium pratense) and Zigzag Clover (T. medium) - A Picture of Genomic Similarities and Differences.</title>
        <authorList>
            <person name="Dluhosova J."/>
            <person name="Istvanek J."/>
            <person name="Nedelnik J."/>
            <person name="Repkova J."/>
        </authorList>
    </citation>
    <scope>NUCLEOTIDE SEQUENCE [LARGE SCALE GENOMIC DNA]</scope>
    <source>
        <strain evidence="2">cv. 10/8</strain>
        <tissue evidence="1">Leaf</tissue>
    </source>
</reference>
<accession>A0A392R0K7</accession>
<proteinExistence type="predicted"/>
<organism evidence="1 2">
    <name type="scientific">Trifolium medium</name>
    <dbReference type="NCBI Taxonomy" id="97028"/>
    <lineage>
        <taxon>Eukaryota</taxon>
        <taxon>Viridiplantae</taxon>
        <taxon>Streptophyta</taxon>
        <taxon>Embryophyta</taxon>
        <taxon>Tracheophyta</taxon>
        <taxon>Spermatophyta</taxon>
        <taxon>Magnoliopsida</taxon>
        <taxon>eudicotyledons</taxon>
        <taxon>Gunneridae</taxon>
        <taxon>Pentapetalae</taxon>
        <taxon>rosids</taxon>
        <taxon>fabids</taxon>
        <taxon>Fabales</taxon>
        <taxon>Fabaceae</taxon>
        <taxon>Papilionoideae</taxon>
        <taxon>50 kb inversion clade</taxon>
        <taxon>NPAAA clade</taxon>
        <taxon>Hologalegina</taxon>
        <taxon>IRL clade</taxon>
        <taxon>Trifolieae</taxon>
        <taxon>Trifolium</taxon>
    </lineage>
</organism>
<sequence>MNIRRTPGRKNDKIVEKDTTLSLNSSQYLLSRNLVLCEIWHCPSGLKVIKKYGTR</sequence>
<dbReference type="Proteomes" id="UP000265520">
    <property type="component" value="Unassembled WGS sequence"/>
</dbReference>
<keyword evidence="2" id="KW-1185">Reference proteome</keyword>
<comment type="caution">
    <text evidence="1">The sequence shown here is derived from an EMBL/GenBank/DDBJ whole genome shotgun (WGS) entry which is preliminary data.</text>
</comment>
<dbReference type="EMBL" id="LXQA010177199">
    <property type="protein sequence ID" value="MCI30123.1"/>
    <property type="molecule type" value="Genomic_DNA"/>
</dbReference>
<protein>
    <submittedName>
        <fullName evidence="1">Uncharacterized protein</fullName>
    </submittedName>
</protein>